<evidence type="ECO:0000313" key="5">
    <source>
        <dbReference type="Proteomes" id="UP001365128"/>
    </source>
</evidence>
<dbReference type="PANTHER" id="PTHR45708:SF49">
    <property type="entry name" value="ENDOCHITINASE"/>
    <property type="match status" value="1"/>
</dbReference>
<dbReference type="SUPFAM" id="SSF51445">
    <property type="entry name" value="(Trans)glycosidases"/>
    <property type="match status" value="1"/>
</dbReference>
<evidence type="ECO:0000256" key="2">
    <source>
        <dbReference type="ARBA" id="ARBA00023295"/>
    </source>
</evidence>
<feature type="signal peptide" evidence="3">
    <location>
        <begin position="1"/>
        <end position="21"/>
    </location>
</feature>
<dbReference type="EMBL" id="JBBPDW010000046">
    <property type="protein sequence ID" value="KAK7533545.1"/>
    <property type="molecule type" value="Genomic_DNA"/>
</dbReference>
<proteinExistence type="predicted"/>
<keyword evidence="2" id="KW-0326">Glycosidase</keyword>
<keyword evidence="3" id="KW-0732">Signal</keyword>
<reference evidence="4 5" key="1">
    <citation type="submission" date="2024-04" db="EMBL/GenBank/DDBJ databases">
        <title>Phyllosticta paracitricarpa is synonymous to the EU quarantine fungus P. citricarpa based on phylogenomic analyses.</title>
        <authorList>
            <consortium name="Lawrence Berkeley National Laboratory"/>
            <person name="Van Ingen-Buijs V.A."/>
            <person name="Van Westerhoven A.C."/>
            <person name="Haridas S."/>
            <person name="Skiadas P."/>
            <person name="Martin F."/>
            <person name="Groenewald J.Z."/>
            <person name="Crous P.W."/>
            <person name="Seidl M.F."/>
        </authorList>
    </citation>
    <scope>NUCLEOTIDE SEQUENCE [LARGE SCALE GENOMIC DNA]</scope>
    <source>
        <strain evidence="4 5">CBS 122670</strain>
    </source>
</reference>
<dbReference type="Gene3D" id="3.20.20.80">
    <property type="entry name" value="Glycosidases"/>
    <property type="match status" value="1"/>
</dbReference>
<keyword evidence="5" id="KW-1185">Reference proteome</keyword>
<sequence length="879" mass="90488">MPLFFSSIAVALLFLFPSSFALPHQAVNDLRPRQTASAPAGASSSTADQLIEDIERLNQTLTDLPEDAYNFLNEVGDKVEALESLFASLLGISTSASSSTPATPSPSASATRSVFNSSSPVLTPAIPTEPFLTILPILESLVPTLTPTLGNSTIPPLNTSLPIASSVNSSSTPVTSFLASPTPSIQTPNITSTPLVSLPTALNLTTPSLLPSLLTPTPSLANVTTPVVSLPAASNVTTPSLAPVIPSPSLANFTTPVVSLPAPSNVTTPSLAPSPSLANITTPLASLPAASNITAPSLPPIIPSPSLANVTTPLVLPTPSNISTPVVSLPISSPTLGPLSTGSPLSQSSFSSAPYSNTTRLVIPPYQAPTFSYDPLTPDSTSVGTVSYSSTFTPPVPSLAPFPSSSISQLPLIPVPSSSDEPFSDYPLPSLSLPSPSVNGSILHIPTSMPIPQSALSALNASLATRTANVSYATPIISTSLLSSLVTSVLGGSVTTVYLSPSSTPLAPARNATFDPLARNNIALYYNPRNKSSPLDLESFCRNNSNFDIINLPIISGFNGSLPTMVDFPGCGPLDQATGLRDCTELGSSISSCQSRGKKVLISLTSGRFNQNGSTTATPTDIAPSVSSPSVTALAYNLWSMFSGQRLNGSTLAPQPLGSSTAVDGFGIEDDLALAYPFYYTLSVELRRLFSSPAISTRIFRGATPSLLSVAQPCVPLTAQASASLPLFDLVYLRTQGTDCASSADELRDATEAWTSALQTIDLELQLQQGVVRANNTKIYLGDLLLSGGAVADAGEDVAPYRVAGGIGPGSVISAAAAAARDKAHQAQSAASFVEKIDALWNETPRVADLGGAAVWVDGAEKPAVSDFLASLKGALDAP</sequence>
<protein>
    <recommendedName>
        <fullName evidence="6">Chitinase</fullName>
    </recommendedName>
</protein>
<comment type="caution">
    <text evidence="4">The sequence shown here is derived from an EMBL/GenBank/DDBJ whole genome shotgun (WGS) entry which is preliminary data.</text>
</comment>
<dbReference type="InterPro" id="IPR017853">
    <property type="entry name" value="GH"/>
</dbReference>
<organism evidence="4 5">
    <name type="scientific">Phyllosticta citricarpa</name>
    <dbReference type="NCBI Taxonomy" id="55181"/>
    <lineage>
        <taxon>Eukaryota</taxon>
        <taxon>Fungi</taxon>
        <taxon>Dikarya</taxon>
        <taxon>Ascomycota</taxon>
        <taxon>Pezizomycotina</taxon>
        <taxon>Dothideomycetes</taxon>
        <taxon>Dothideomycetes incertae sedis</taxon>
        <taxon>Botryosphaeriales</taxon>
        <taxon>Phyllostictaceae</taxon>
        <taxon>Phyllosticta</taxon>
    </lineage>
</organism>
<keyword evidence="1" id="KW-0378">Hydrolase</keyword>
<name>A0ABR1LE86_9PEZI</name>
<dbReference type="InterPro" id="IPR050542">
    <property type="entry name" value="Glycosyl_Hydrlase18_Chitinase"/>
</dbReference>
<evidence type="ECO:0008006" key="6">
    <source>
        <dbReference type="Google" id="ProtNLM"/>
    </source>
</evidence>
<gene>
    <name evidence="4" type="ORF">IWX46DRAFT_584651</name>
</gene>
<accession>A0ABR1LE86</accession>
<feature type="chain" id="PRO_5045043793" description="Chitinase" evidence="3">
    <location>
        <begin position="22"/>
        <end position="879"/>
    </location>
</feature>
<evidence type="ECO:0000313" key="4">
    <source>
        <dbReference type="EMBL" id="KAK7533545.1"/>
    </source>
</evidence>
<evidence type="ECO:0000256" key="3">
    <source>
        <dbReference type="SAM" id="SignalP"/>
    </source>
</evidence>
<dbReference type="PANTHER" id="PTHR45708">
    <property type="entry name" value="ENDOCHITINASE"/>
    <property type="match status" value="1"/>
</dbReference>
<evidence type="ECO:0000256" key="1">
    <source>
        <dbReference type="ARBA" id="ARBA00022801"/>
    </source>
</evidence>
<dbReference type="Proteomes" id="UP001365128">
    <property type="component" value="Unassembled WGS sequence"/>
</dbReference>